<keyword evidence="2" id="KW-1185">Reference proteome</keyword>
<comment type="caution">
    <text evidence="1">The sequence shown here is derived from an EMBL/GenBank/DDBJ whole genome shotgun (WGS) entry which is preliminary data.</text>
</comment>
<dbReference type="EMBL" id="VXIS01000468">
    <property type="protein sequence ID" value="KAA8893282.1"/>
    <property type="molecule type" value="Genomic_DNA"/>
</dbReference>
<protein>
    <submittedName>
        <fullName evidence="1">Uncharacterized protein</fullName>
    </submittedName>
</protein>
<evidence type="ECO:0000313" key="1">
    <source>
        <dbReference type="EMBL" id="KAA8893282.1"/>
    </source>
</evidence>
<reference evidence="1 2" key="1">
    <citation type="submission" date="2019-09" db="EMBL/GenBank/DDBJ databases">
        <title>Draft genome of the ectomycorrhizal ascomycete Sphaerosporella brunnea.</title>
        <authorList>
            <consortium name="DOE Joint Genome Institute"/>
            <person name="Benucci G.M."/>
            <person name="Marozzi G."/>
            <person name="Antonielli L."/>
            <person name="Sanchez S."/>
            <person name="Marco P."/>
            <person name="Wang X."/>
            <person name="Falini L.B."/>
            <person name="Barry K."/>
            <person name="Haridas S."/>
            <person name="Lipzen A."/>
            <person name="Labutti K."/>
            <person name="Grigoriev I.V."/>
            <person name="Murat C."/>
            <person name="Martin F."/>
            <person name="Albertini E."/>
            <person name="Donnini D."/>
            <person name="Bonito G."/>
        </authorList>
    </citation>
    <scope>NUCLEOTIDE SEQUENCE [LARGE SCALE GENOMIC DNA]</scope>
    <source>
        <strain evidence="1 2">Sb_GMNB300</strain>
    </source>
</reference>
<sequence>MGIVSEVSQTNTRVASLVGLGGDSWSCIPMQMGSSPFMLEGRDSSAARKAQETLSHFCTTKIATQPQPPTLHQSNRSIPIGCTFQQDDWQDNPHEGGFKYSLCGYGQLAPQRLSYCGPVTTSVTARTAIARARTKAQCLDAVNGKIVRRQHTAGQAMQRGEGMRPGAGEPVLAPGVAGSEEFGKPQECCHSWERQPVEKPPWEMLATQGPIVTFPSSASCATGRSCGRSCARLGFPRRTTSEVVMLMQMLGHRRRARHKGRGGLPEQCA</sequence>
<evidence type="ECO:0000313" key="2">
    <source>
        <dbReference type="Proteomes" id="UP000326924"/>
    </source>
</evidence>
<gene>
    <name evidence="1" type="ORF">FN846DRAFT_896115</name>
</gene>
<dbReference type="InParanoid" id="A0A5J5ECM9"/>
<organism evidence="1 2">
    <name type="scientific">Sphaerosporella brunnea</name>
    <dbReference type="NCBI Taxonomy" id="1250544"/>
    <lineage>
        <taxon>Eukaryota</taxon>
        <taxon>Fungi</taxon>
        <taxon>Dikarya</taxon>
        <taxon>Ascomycota</taxon>
        <taxon>Pezizomycotina</taxon>
        <taxon>Pezizomycetes</taxon>
        <taxon>Pezizales</taxon>
        <taxon>Pyronemataceae</taxon>
        <taxon>Sphaerosporella</taxon>
    </lineage>
</organism>
<dbReference type="Proteomes" id="UP000326924">
    <property type="component" value="Unassembled WGS sequence"/>
</dbReference>
<accession>A0A5J5ECM9</accession>
<proteinExistence type="predicted"/>
<name>A0A5J5ECM9_9PEZI</name>
<dbReference type="AlphaFoldDB" id="A0A5J5ECM9"/>